<evidence type="ECO:0000313" key="3">
    <source>
        <dbReference type="Proteomes" id="UP001237737"/>
    </source>
</evidence>
<comment type="caution">
    <text evidence="2">The sequence shown here is derived from an EMBL/GenBank/DDBJ whole genome shotgun (WGS) entry which is preliminary data.</text>
</comment>
<keyword evidence="1" id="KW-1133">Transmembrane helix</keyword>
<dbReference type="Proteomes" id="UP001237737">
    <property type="component" value="Unassembled WGS sequence"/>
</dbReference>
<dbReference type="InterPro" id="IPR036259">
    <property type="entry name" value="MFS_trans_sf"/>
</dbReference>
<feature type="transmembrane region" description="Helical" evidence="1">
    <location>
        <begin position="78"/>
        <end position="99"/>
    </location>
</feature>
<feature type="transmembrane region" description="Helical" evidence="1">
    <location>
        <begin position="51"/>
        <end position="71"/>
    </location>
</feature>
<accession>A0ABT9T2M4</accession>
<feature type="transmembrane region" description="Helical" evidence="1">
    <location>
        <begin position="317"/>
        <end position="334"/>
    </location>
</feature>
<organism evidence="2 3">
    <name type="scientific">Luteibacter jiangsuensis</name>
    <dbReference type="NCBI Taxonomy" id="637577"/>
    <lineage>
        <taxon>Bacteria</taxon>
        <taxon>Pseudomonadati</taxon>
        <taxon>Pseudomonadota</taxon>
        <taxon>Gammaproteobacteria</taxon>
        <taxon>Lysobacterales</taxon>
        <taxon>Rhodanobacteraceae</taxon>
        <taxon>Luteibacter</taxon>
    </lineage>
</organism>
<gene>
    <name evidence="2" type="ORF">J2T07_003734</name>
</gene>
<feature type="transmembrane region" description="Helical" evidence="1">
    <location>
        <begin position="142"/>
        <end position="161"/>
    </location>
</feature>
<dbReference type="EMBL" id="JAUSSK010000005">
    <property type="protein sequence ID" value="MDQ0011524.1"/>
    <property type="molecule type" value="Genomic_DNA"/>
</dbReference>
<reference evidence="2 3" key="1">
    <citation type="submission" date="2023-07" db="EMBL/GenBank/DDBJ databases">
        <title>Sorghum-associated microbial communities from plants grown in Nebraska, USA.</title>
        <authorList>
            <person name="Schachtman D."/>
        </authorList>
    </citation>
    <scope>NUCLEOTIDE SEQUENCE [LARGE SCALE GENOMIC DNA]</scope>
    <source>
        <strain evidence="2 3">CC60</strain>
    </source>
</reference>
<name>A0ABT9T2M4_9GAMM</name>
<keyword evidence="3" id="KW-1185">Reference proteome</keyword>
<keyword evidence="1" id="KW-0472">Membrane</keyword>
<proteinExistence type="predicted"/>
<dbReference type="RefSeq" id="WP_306852131.1">
    <property type="nucleotide sequence ID" value="NZ_JAUSSK010000005.1"/>
</dbReference>
<feature type="transmembrane region" description="Helical" evidence="1">
    <location>
        <begin position="173"/>
        <end position="192"/>
    </location>
</feature>
<feature type="transmembrane region" description="Helical" evidence="1">
    <location>
        <begin position="292"/>
        <end position="311"/>
    </location>
</feature>
<feature type="transmembrane region" description="Helical" evidence="1">
    <location>
        <begin position="12"/>
        <end position="31"/>
    </location>
</feature>
<protein>
    <submittedName>
        <fullName evidence="2">AAA family ATP:ADP antiporter</fullName>
    </submittedName>
</protein>
<dbReference type="SUPFAM" id="SSF103473">
    <property type="entry name" value="MFS general substrate transporter"/>
    <property type="match status" value="1"/>
</dbReference>
<sequence length="425" mass="45363">MNARPHAARSKGTTLALSVIAFFLVLTSYYVLRPVRDQLVGAAGSSSLPMFYAIVFVVMLALTPVFGWLVARFPRKQMLLGSYLSFIVCLVAFVPAFAAQDRIGAVVLGRVFFVWVSVFNLFVVSLFWSVMADVYRSIQARLVFPFIAFGGMAGALVGPLLTRSLVLRLGVPSMLVVSAATLLLALGALLALPTDQAGNDRSGGAPLGGSILQGAKAAFSQPFLRYMTLLMLLSDGIATMAYALMADYTKAHFADNAARTAFYADLDLWINGFGALLQLTLTPLLMRGFGPLWALVLPSVVNFGLLLMLTLHGPSDAVLFGVAVPLIVIVQVVTRGMTYGMTKPASDALYTRMPREARYKGKNFIETAVWRFGDLLITSGLNGLHAVGVGIAGIGLIGSALAAVATEVARRAATSPDLEPESKDT</sequence>
<dbReference type="PANTHER" id="PTHR43596">
    <property type="entry name" value="ADP,ATP CARRIER PROTEIN"/>
    <property type="match status" value="1"/>
</dbReference>
<dbReference type="PANTHER" id="PTHR43596:SF1">
    <property type="entry name" value="ADP,ATP CARRIER PROTEIN"/>
    <property type="match status" value="1"/>
</dbReference>
<evidence type="ECO:0000256" key="1">
    <source>
        <dbReference type="SAM" id="Phobius"/>
    </source>
</evidence>
<feature type="transmembrane region" description="Helical" evidence="1">
    <location>
        <begin position="226"/>
        <end position="246"/>
    </location>
</feature>
<evidence type="ECO:0000313" key="2">
    <source>
        <dbReference type="EMBL" id="MDQ0011524.1"/>
    </source>
</evidence>
<feature type="transmembrane region" description="Helical" evidence="1">
    <location>
        <begin position="111"/>
        <end position="130"/>
    </location>
</feature>
<keyword evidence="1" id="KW-0812">Transmembrane</keyword>
<dbReference type="Gene3D" id="1.20.1250.20">
    <property type="entry name" value="MFS general substrate transporter like domains"/>
    <property type="match status" value="1"/>
</dbReference>